<sequence>MLGGGEMESHTRHPSVTVMWLRRGRWHHHGPYNQDVIGLLGKGDAQSLGLTSYSRALMLILANWASAHGPLSQSIVHRESTEYTGGVETSCWGTPKKQLEGACGALTISPGIVHAARRISSTSPTRLPVCSNGVGHQALLKMEKKRNKY</sequence>
<comment type="caution">
    <text evidence="1">The sequence shown here is derived from an EMBL/GenBank/DDBJ whole genome shotgun (WGS) entry which is preliminary data.</text>
</comment>
<proteinExistence type="predicted"/>
<reference evidence="1" key="1">
    <citation type="submission" date="2020-03" db="EMBL/GenBank/DDBJ databases">
        <authorList>
            <person name="Weist P."/>
        </authorList>
    </citation>
    <scope>NUCLEOTIDE SEQUENCE</scope>
</reference>
<organism evidence="1 2">
    <name type="scientific">Pleuronectes platessa</name>
    <name type="common">European plaice</name>
    <dbReference type="NCBI Taxonomy" id="8262"/>
    <lineage>
        <taxon>Eukaryota</taxon>
        <taxon>Metazoa</taxon>
        <taxon>Chordata</taxon>
        <taxon>Craniata</taxon>
        <taxon>Vertebrata</taxon>
        <taxon>Euteleostomi</taxon>
        <taxon>Actinopterygii</taxon>
        <taxon>Neopterygii</taxon>
        <taxon>Teleostei</taxon>
        <taxon>Neoteleostei</taxon>
        <taxon>Acanthomorphata</taxon>
        <taxon>Carangaria</taxon>
        <taxon>Pleuronectiformes</taxon>
        <taxon>Pleuronectoidei</taxon>
        <taxon>Pleuronectidae</taxon>
        <taxon>Pleuronectes</taxon>
    </lineage>
</organism>
<accession>A0A9N7YJ19</accession>
<evidence type="ECO:0000313" key="2">
    <source>
        <dbReference type="Proteomes" id="UP001153269"/>
    </source>
</evidence>
<protein>
    <submittedName>
        <fullName evidence="1">Uncharacterized protein</fullName>
    </submittedName>
</protein>
<evidence type="ECO:0000313" key="1">
    <source>
        <dbReference type="EMBL" id="CAB1426019.1"/>
    </source>
</evidence>
<keyword evidence="2" id="KW-1185">Reference proteome</keyword>
<name>A0A9N7YJ19_PLEPL</name>
<gene>
    <name evidence="1" type="ORF">PLEPLA_LOCUS13953</name>
</gene>
<dbReference type="Proteomes" id="UP001153269">
    <property type="component" value="Unassembled WGS sequence"/>
</dbReference>
<dbReference type="EMBL" id="CADEAL010000853">
    <property type="protein sequence ID" value="CAB1426019.1"/>
    <property type="molecule type" value="Genomic_DNA"/>
</dbReference>
<dbReference type="AlphaFoldDB" id="A0A9N7YJ19"/>